<keyword evidence="1" id="KW-0547">Nucleotide-binding</keyword>
<keyword evidence="6" id="KW-1185">Reference proteome</keyword>
<name>G4TGB6_SERID</name>
<dbReference type="OrthoDB" id="269151at2759"/>
<dbReference type="FunCoup" id="G4TGB6">
    <property type="interactions" value="385"/>
</dbReference>
<dbReference type="EMBL" id="CAFZ01000080">
    <property type="protein sequence ID" value="CCA70366.1"/>
    <property type="molecule type" value="Genomic_DNA"/>
</dbReference>
<dbReference type="GO" id="GO:0003924">
    <property type="term" value="F:GTPase activity"/>
    <property type="evidence" value="ECO:0007669"/>
    <property type="project" value="TreeGrafter"/>
</dbReference>
<comment type="caution">
    <text evidence="5">The sequence shown here is derived from an EMBL/GenBank/DDBJ whole genome shotgun (WGS) entry which is preliminary data.</text>
</comment>
<dbReference type="InParanoid" id="G4TGB6"/>
<gene>
    <name evidence="5" type="ORF">PIIN_04305</name>
</gene>
<evidence type="ECO:0000259" key="4">
    <source>
        <dbReference type="Pfam" id="PF01926"/>
    </source>
</evidence>
<dbReference type="STRING" id="1109443.G4TGB6"/>
<proteinExistence type="predicted"/>
<dbReference type="Pfam" id="PF01926">
    <property type="entry name" value="MMR_HSR1"/>
    <property type="match status" value="1"/>
</dbReference>
<reference evidence="5 6" key="1">
    <citation type="journal article" date="2011" name="PLoS Pathog.">
        <title>Endophytic Life Strategies Decoded by Genome and Transcriptome Analyses of the Mutualistic Root Symbiont Piriformospora indica.</title>
        <authorList>
            <person name="Zuccaro A."/>
            <person name="Lahrmann U."/>
            <person name="Guldener U."/>
            <person name="Langen G."/>
            <person name="Pfiffi S."/>
            <person name="Biedenkopf D."/>
            <person name="Wong P."/>
            <person name="Samans B."/>
            <person name="Grimm C."/>
            <person name="Basiewicz M."/>
            <person name="Murat C."/>
            <person name="Martin F."/>
            <person name="Kogel K.H."/>
        </authorList>
    </citation>
    <scope>NUCLEOTIDE SEQUENCE [LARGE SCALE GENOMIC DNA]</scope>
    <source>
        <strain evidence="5 6">DSM 11827</strain>
    </source>
</reference>
<feature type="compositionally biased region" description="Basic and acidic residues" evidence="3">
    <location>
        <begin position="395"/>
        <end position="413"/>
    </location>
</feature>
<keyword evidence="2" id="KW-0342">GTP-binding</keyword>
<evidence type="ECO:0000256" key="2">
    <source>
        <dbReference type="ARBA" id="ARBA00023134"/>
    </source>
</evidence>
<evidence type="ECO:0000313" key="5">
    <source>
        <dbReference type="EMBL" id="CCA70366.1"/>
    </source>
</evidence>
<feature type="domain" description="G" evidence="4">
    <location>
        <begin position="138"/>
        <end position="209"/>
    </location>
</feature>
<dbReference type="Proteomes" id="UP000007148">
    <property type="component" value="Unassembled WGS sequence"/>
</dbReference>
<dbReference type="InterPro" id="IPR006073">
    <property type="entry name" value="GTP-bd"/>
</dbReference>
<dbReference type="OMA" id="IRWWREE"/>
<dbReference type="HOGENOM" id="CLU_011106_0_4_1"/>
<dbReference type="PANTHER" id="PTHR45782:SF4">
    <property type="entry name" value="MITOCHONDRIAL RIBOSOME-ASSOCIATED GTPASE 1"/>
    <property type="match status" value="1"/>
</dbReference>
<dbReference type="InterPro" id="IPR027417">
    <property type="entry name" value="P-loop_NTPase"/>
</dbReference>
<feature type="region of interest" description="Disordered" evidence="3">
    <location>
        <begin position="389"/>
        <end position="420"/>
    </location>
</feature>
<protein>
    <recommendedName>
        <fullName evidence="4">G domain-containing protein</fullName>
    </recommendedName>
</protein>
<dbReference type="AlphaFoldDB" id="G4TGB6"/>
<sequence length="420" mass="47881">MVPKLPPLPPASSWYPGHMALFAKNLPQLLSNTHVVLEARDARLPLTSINPNFEEMLEKWRKNRGGGLAGPVERVVVYNKVDLVPKWGVVPFERALSRHFDHKTIFTTAKLGKSMGSLHKHLTDIARTHGKEIQHLNVLVVGMPNVGKSTILNHLRSYGIKGARSNALKTSRLPGMTRATSNRMRLCDDPLIYSIDSPGVMLPFLGYGDEARERAVKISLILAMKESLFDYEQLAAYLLFRLNSMNPKAPPYPALLSKPKNKQPVFPYTDSIEEFLQVLATRMGYLLPGGVHDTSRAAKWFVEWWRGSAAEEENLGGTPEWGWGLDCQWVMDEPEEMPNHTMPTFLDSTEAKAEAAQERQILGVSDEELEWRFDTVIKRHLQRSKELLNEVSETQVKKREKEEAMERREQKRREMQHRKA</sequence>
<dbReference type="GO" id="GO:0005525">
    <property type="term" value="F:GTP binding"/>
    <property type="evidence" value="ECO:0007669"/>
    <property type="project" value="UniProtKB-KW"/>
</dbReference>
<dbReference type="Gene3D" id="1.10.1580.10">
    <property type="match status" value="1"/>
</dbReference>
<accession>G4TGB6</accession>
<dbReference type="GO" id="GO:0005739">
    <property type="term" value="C:mitochondrion"/>
    <property type="evidence" value="ECO:0007669"/>
    <property type="project" value="TreeGrafter"/>
</dbReference>
<evidence type="ECO:0000313" key="6">
    <source>
        <dbReference type="Proteomes" id="UP000007148"/>
    </source>
</evidence>
<dbReference type="SUPFAM" id="SSF52540">
    <property type="entry name" value="P-loop containing nucleoside triphosphate hydrolases"/>
    <property type="match status" value="2"/>
</dbReference>
<dbReference type="PANTHER" id="PTHR45782">
    <property type="entry name" value="MITOCHONDRIAL RIBOSOME-ASSOCIATED GTPASE 1"/>
    <property type="match status" value="1"/>
</dbReference>
<dbReference type="Gene3D" id="3.40.50.300">
    <property type="entry name" value="P-loop containing nucleotide triphosphate hydrolases"/>
    <property type="match status" value="1"/>
</dbReference>
<dbReference type="GO" id="GO:0032543">
    <property type="term" value="P:mitochondrial translation"/>
    <property type="evidence" value="ECO:0007669"/>
    <property type="project" value="TreeGrafter"/>
</dbReference>
<dbReference type="eggNOG" id="KOG2485">
    <property type="taxonomic scope" value="Eukaryota"/>
</dbReference>
<evidence type="ECO:0000256" key="1">
    <source>
        <dbReference type="ARBA" id="ARBA00022741"/>
    </source>
</evidence>
<organism evidence="5 6">
    <name type="scientific">Serendipita indica (strain DSM 11827)</name>
    <name type="common">Root endophyte fungus</name>
    <name type="synonym">Piriformospora indica</name>
    <dbReference type="NCBI Taxonomy" id="1109443"/>
    <lineage>
        <taxon>Eukaryota</taxon>
        <taxon>Fungi</taxon>
        <taxon>Dikarya</taxon>
        <taxon>Basidiomycota</taxon>
        <taxon>Agaricomycotina</taxon>
        <taxon>Agaricomycetes</taxon>
        <taxon>Sebacinales</taxon>
        <taxon>Serendipitaceae</taxon>
        <taxon>Serendipita</taxon>
    </lineage>
</organism>
<evidence type="ECO:0000256" key="3">
    <source>
        <dbReference type="SAM" id="MobiDB-lite"/>
    </source>
</evidence>
<dbReference type="InterPro" id="IPR023179">
    <property type="entry name" value="GTP-bd_ortho_bundle_sf"/>
</dbReference>